<feature type="transmembrane region" description="Helical" evidence="2">
    <location>
        <begin position="238"/>
        <end position="257"/>
    </location>
</feature>
<dbReference type="InterPro" id="IPR050879">
    <property type="entry name" value="Acyltransferase_3"/>
</dbReference>
<feature type="transmembrane region" description="Helical" evidence="2">
    <location>
        <begin position="66"/>
        <end position="85"/>
    </location>
</feature>
<feature type="transmembrane region" description="Helical" evidence="2">
    <location>
        <begin position="185"/>
        <end position="209"/>
    </location>
</feature>
<keyword evidence="5" id="KW-1185">Reference proteome</keyword>
<protein>
    <recommendedName>
        <fullName evidence="3">Acyltransferase 3 domain-containing protein</fullName>
    </recommendedName>
</protein>
<evidence type="ECO:0000256" key="1">
    <source>
        <dbReference type="SAM" id="MobiDB-lite"/>
    </source>
</evidence>
<organism evidence="4 5">
    <name type="scientific">Cellulomonas pakistanensis</name>
    <dbReference type="NCBI Taxonomy" id="992287"/>
    <lineage>
        <taxon>Bacteria</taxon>
        <taxon>Bacillati</taxon>
        <taxon>Actinomycetota</taxon>
        <taxon>Actinomycetes</taxon>
        <taxon>Micrococcales</taxon>
        <taxon>Cellulomonadaceae</taxon>
        <taxon>Cellulomonas</taxon>
    </lineage>
</organism>
<feature type="domain" description="Acyltransferase 3" evidence="3">
    <location>
        <begin position="37"/>
        <end position="345"/>
    </location>
</feature>
<sequence>MPAPATSAAPRSAAARTGTPTRPPAPAQDGAPAVLWSLNGLRALGAVLVMAYHINLWNLQILRGSSALYTGVGLFFVLSGFVLTWTTRPGTTLRGFYTRRLARILPNHLVTYALGVLLALLVLNREVEPGTVVAGFLLVHAWLPDPEHVFAINDVTWSLSCEIAFYLAFPLLLPALRRLRARNRVLLVGTALVVPSVLTTLWPSLYSLLFHFPPARLPEFALGMITAMAVQEGWRPRVPAPVLLGVLAVVLLGAAAVEQVPATPLTAVLAALFAPLAARCAWGDVEGRNRWARHPVVMLAGGLSFGFYLLHELVIKLLLTTEVRGPVVVPIVLVGSAALAFALWRGVELPARARLLAATDAWTRRAPVTAGHAAGRLGRHGRPWSVRWSSPAGGYVRAGAARRGTGVGGVEAVEASAVAAVPASAAPAPGAVAAGALAQGAAAPGAAAPGAPVPASTAPAAGVLAAEAAVRLAAARATGPSTALTTTGASAAVTVWAGPADPAPAGAAGWAPPPAPPAADAGRASAPARAWAPPAPPARLRRG</sequence>
<evidence type="ECO:0000313" key="5">
    <source>
        <dbReference type="Proteomes" id="UP000642125"/>
    </source>
</evidence>
<feature type="transmembrane region" description="Helical" evidence="2">
    <location>
        <begin position="155"/>
        <end position="173"/>
    </location>
</feature>
<dbReference type="RefSeq" id="WP_203668643.1">
    <property type="nucleotide sequence ID" value="NZ_BONO01000013.1"/>
</dbReference>
<keyword evidence="2" id="KW-0472">Membrane</keyword>
<feature type="compositionally biased region" description="Low complexity" evidence="1">
    <location>
        <begin position="1"/>
        <end position="20"/>
    </location>
</feature>
<reference evidence="4" key="1">
    <citation type="submission" date="2021-01" db="EMBL/GenBank/DDBJ databases">
        <title>Whole genome shotgun sequence of Cellulomonas pakistanensis NBRC 110800.</title>
        <authorList>
            <person name="Komaki H."/>
            <person name="Tamura T."/>
        </authorList>
    </citation>
    <scope>NUCLEOTIDE SEQUENCE</scope>
    <source>
        <strain evidence="4">NBRC 110800</strain>
    </source>
</reference>
<feature type="transmembrane region" description="Helical" evidence="2">
    <location>
        <begin position="105"/>
        <end position="122"/>
    </location>
</feature>
<feature type="region of interest" description="Disordered" evidence="1">
    <location>
        <begin position="1"/>
        <end position="28"/>
    </location>
</feature>
<evidence type="ECO:0000313" key="4">
    <source>
        <dbReference type="EMBL" id="GIG36624.1"/>
    </source>
</evidence>
<accession>A0A919U641</accession>
<evidence type="ECO:0000256" key="2">
    <source>
        <dbReference type="SAM" id="Phobius"/>
    </source>
</evidence>
<dbReference type="PANTHER" id="PTHR23028">
    <property type="entry name" value="ACETYLTRANSFERASE"/>
    <property type="match status" value="1"/>
</dbReference>
<dbReference type="GO" id="GO:0016747">
    <property type="term" value="F:acyltransferase activity, transferring groups other than amino-acyl groups"/>
    <property type="evidence" value="ECO:0007669"/>
    <property type="project" value="InterPro"/>
</dbReference>
<feature type="compositionally biased region" description="Low complexity" evidence="1">
    <location>
        <begin position="518"/>
        <end position="532"/>
    </location>
</feature>
<feature type="transmembrane region" description="Helical" evidence="2">
    <location>
        <begin position="323"/>
        <end position="344"/>
    </location>
</feature>
<dbReference type="AlphaFoldDB" id="A0A919U641"/>
<dbReference type="Proteomes" id="UP000642125">
    <property type="component" value="Unassembled WGS sequence"/>
</dbReference>
<dbReference type="GO" id="GO:0016020">
    <property type="term" value="C:membrane"/>
    <property type="evidence" value="ECO:0007669"/>
    <property type="project" value="TreeGrafter"/>
</dbReference>
<feature type="region of interest" description="Disordered" evidence="1">
    <location>
        <begin position="503"/>
        <end position="543"/>
    </location>
</feature>
<gene>
    <name evidence="4" type="ORF">Cpa01nite_20050</name>
</gene>
<comment type="caution">
    <text evidence="4">The sequence shown here is derived from an EMBL/GenBank/DDBJ whole genome shotgun (WGS) entry which is preliminary data.</text>
</comment>
<dbReference type="GO" id="GO:0000271">
    <property type="term" value="P:polysaccharide biosynthetic process"/>
    <property type="evidence" value="ECO:0007669"/>
    <property type="project" value="TreeGrafter"/>
</dbReference>
<dbReference type="PANTHER" id="PTHR23028:SF53">
    <property type="entry name" value="ACYL_TRANSF_3 DOMAIN-CONTAINING PROTEIN"/>
    <property type="match status" value="1"/>
</dbReference>
<evidence type="ECO:0000259" key="3">
    <source>
        <dbReference type="Pfam" id="PF01757"/>
    </source>
</evidence>
<keyword evidence="2" id="KW-0812">Transmembrane</keyword>
<keyword evidence="2" id="KW-1133">Transmembrane helix</keyword>
<feature type="transmembrane region" description="Helical" evidence="2">
    <location>
        <begin position="263"/>
        <end position="282"/>
    </location>
</feature>
<dbReference type="InterPro" id="IPR002656">
    <property type="entry name" value="Acyl_transf_3_dom"/>
</dbReference>
<name>A0A919U641_9CELL</name>
<proteinExistence type="predicted"/>
<dbReference type="EMBL" id="BONO01000013">
    <property type="protein sequence ID" value="GIG36624.1"/>
    <property type="molecule type" value="Genomic_DNA"/>
</dbReference>
<feature type="transmembrane region" description="Helical" evidence="2">
    <location>
        <begin position="294"/>
        <end position="311"/>
    </location>
</feature>
<dbReference type="Pfam" id="PF01757">
    <property type="entry name" value="Acyl_transf_3"/>
    <property type="match status" value="1"/>
</dbReference>